<evidence type="ECO:0000313" key="4">
    <source>
        <dbReference type="Proteomes" id="UP000823842"/>
    </source>
</evidence>
<gene>
    <name evidence="3" type="ORF">IAA06_13115</name>
</gene>
<dbReference type="Proteomes" id="UP000823842">
    <property type="component" value="Unassembled WGS sequence"/>
</dbReference>
<reference evidence="3" key="2">
    <citation type="submission" date="2021-04" db="EMBL/GenBank/DDBJ databases">
        <authorList>
            <person name="Gilroy R."/>
        </authorList>
    </citation>
    <scope>NUCLEOTIDE SEQUENCE</scope>
    <source>
        <strain evidence="3">ChiSjej1B19-5720</strain>
    </source>
</reference>
<evidence type="ECO:0000259" key="1">
    <source>
        <dbReference type="Pfam" id="PF04233"/>
    </source>
</evidence>
<feature type="domain" description="DUF6883" evidence="2">
    <location>
        <begin position="209"/>
        <end position="314"/>
    </location>
</feature>
<dbReference type="InterPro" id="IPR049250">
    <property type="entry name" value="DUF6883"/>
</dbReference>
<name>A0A9D2RWV7_9FIRM</name>
<dbReference type="InterPro" id="IPR006528">
    <property type="entry name" value="Phage_head_morphogenesis_dom"/>
</dbReference>
<organism evidence="3 4">
    <name type="scientific">Candidatus Blautia faecavium</name>
    <dbReference type="NCBI Taxonomy" id="2838487"/>
    <lineage>
        <taxon>Bacteria</taxon>
        <taxon>Bacillati</taxon>
        <taxon>Bacillota</taxon>
        <taxon>Clostridia</taxon>
        <taxon>Lachnospirales</taxon>
        <taxon>Lachnospiraceae</taxon>
        <taxon>Blautia</taxon>
    </lineage>
</organism>
<proteinExistence type="predicted"/>
<feature type="non-terminal residue" evidence="3">
    <location>
        <position position="1"/>
    </location>
</feature>
<evidence type="ECO:0000259" key="2">
    <source>
        <dbReference type="Pfam" id="PF21814"/>
    </source>
</evidence>
<protein>
    <submittedName>
        <fullName evidence="3">Phage head morphogenesis protein</fullName>
    </submittedName>
</protein>
<sequence length="317" mass="36417">DFDAYKLAEDWMKKHGAEMVTNMADEQIETIRQILEESVYHKMSVEETARYLRPIIGLTEPQAQANIRYYNNFKTQLAAAHPRMKTESIERKAREAAEKYAVKQRRVRAETIAKTELITAYHKGNDLAVREGIRTGKLPKMKKVWSTSRDDKVCKACMALEGTEIDMDEEFKAKSRKRMISTLIPPLHPRCACAVKYVESDQKHDIMSLPRYEEAVIPEAKFTKYALDPDGDTNKARAFKEALGYDLTNYQDLIQNIRNNLSNSEAKPKGNNGYGMMYEIVMDIKGPNGKTAKVLTGWINDEKNEEMRLTTVHIDKR</sequence>
<evidence type="ECO:0000313" key="3">
    <source>
        <dbReference type="EMBL" id="HJB29713.1"/>
    </source>
</evidence>
<reference evidence="3" key="1">
    <citation type="journal article" date="2021" name="PeerJ">
        <title>Extensive microbial diversity within the chicken gut microbiome revealed by metagenomics and culture.</title>
        <authorList>
            <person name="Gilroy R."/>
            <person name="Ravi A."/>
            <person name="Getino M."/>
            <person name="Pursley I."/>
            <person name="Horton D.L."/>
            <person name="Alikhan N.F."/>
            <person name="Baker D."/>
            <person name="Gharbi K."/>
            <person name="Hall N."/>
            <person name="Watson M."/>
            <person name="Adriaenssens E.M."/>
            <person name="Foster-Nyarko E."/>
            <person name="Jarju S."/>
            <person name="Secka A."/>
            <person name="Antonio M."/>
            <person name="Oren A."/>
            <person name="Chaudhuri R.R."/>
            <person name="La Ragione R."/>
            <person name="Hildebrand F."/>
            <person name="Pallen M.J."/>
        </authorList>
    </citation>
    <scope>NUCLEOTIDE SEQUENCE</scope>
    <source>
        <strain evidence="3">ChiSjej1B19-5720</strain>
    </source>
</reference>
<dbReference type="Pfam" id="PF21814">
    <property type="entry name" value="DUF6883"/>
    <property type="match status" value="1"/>
</dbReference>
<dbReference type="EMBL" id="DWYZ01000247">
    <property type="protein sequence ID" value="HJB29713.1"/>
    <property type="molecule type" value="Genomic_DNA"/>
</dbReference>
<feature type="domain" description="Phage head morphogenesis" evidence="1">
    <location>
        <begin position="99"/>
        <end position="195"/>
    </location>
</feature>
<dbReference type="AlphaFoldDB" id="A0A9D2RWV7"/>
<accession>A0A9D2RWV7</accession>
<comment type="caution">
    <text evidence="3">The sequence shown here is derived from an EMBL/GenBank/DDBJ whole genome shotgun (WGS) entry which is preliminary data.</text>
</comment>
<dbReference type="Pfam" id="PF04233">
    <property type="entry name" value="Phage_Mu_F"/>
    <property type="match status" value="1"/>
</dbReference>